<dbReference type="EMBL" id="JSZA02000095">
    <property type="protein sequence ID" value="KHD10075.1"/>
    <property type="molecule type" value="Genomic_DNA"/>
</dbReference>
<proteinExistence type="predicted"/>
<comment type="caution">
    <text evidence="1">The sequence shown here is derived from an EMBL/GenBank/DDBJ whole genome shotgun (WGS) entry which is preliminary data.</text>
</comment>
<dbReference type="AlphaFoldDB" id="A0A0A6RNR3"/>
<organism evidence="1 2">
    <name type="scientific">Candidatus Thiomargarita nelsonii</name>
    <dbReference type="NCBI Taxonomy" id="1003181"/>
    <lineage>
        <taxon>Bacteria</taxon>
        <taxon>Pseudomonadati</taxon>
        <taxon>Pseudomonadota</taxon>
        <taxon>Gammaproteobacteria</taxon>
        <taxon>Thiotrichales</taxon>
        <taxon>Thiotrichaceae</taxon>
        <taxon>Thiomargarita</taxon>
    </lineage>
</organism>
<keyword evidence="2" id="KW-1185">Reference proteome</keyword>
<gene>
    <name evidence="1" type="ORF">PN36_21335</name>
</gene>
<name>A0A0A6RNR3_9GAMM</name>
<evidence type="ECO:0000313" key="2">
    <source>
        <dbReference type="Proteomes" id="UP000030428"/>
    </source>
</evidence>
<reference evidence="1 2" key="1">
    <citation type="journal article" date="2016" name="Front. Microbiol.">
        <title>Single-Cell (Meta-)Genomics of a Dimorphic Candidatus Thiomargarita nelsonii Reveals Genomic Plasticity.</title>
        <authorList>
            <person name="Flood B.E."/>
            <person name="Fliss P."/>
            <person name="Jones D.S."/>
            <person name="Dick G.J."/>
            <person name="Jain S."/>
            <person name="Kaster A.K."/>
            <person name="Winkel M."/>
            <person name="Mussmann M."/>
            <person name="Bailey J."/>
        </authorList>
    </citation>
    <scope>NUCLEOTIDE SEQUENCE [LARGE SCALE GENOMIC DNA]</scope>
    <source>
        <strain evidence="1">Hydrate Ridge</strain>
    </source>
</reference>
<dbReference type="Proteomes" id="UP000030428">
    <property type="component" value="Unassembled WGS sequence"/>
</dbReference>
<protein>
    <submittedName>
        <fullName evidence="1">Uncharacterized protein</fullName>
    </submittedName>
</protein>
<accession>A0A0A6RNR3</accession>
<evidence type="ECO:0000313" key="1">
    <source>
        <dbReference type="EMBL" id="KHD10075.1"/>
    </source>
</evidence>
<sequence length="415" mass="47090">MSSNKSIFSSPIWQQLITDAPFAWHQRNEAVQGLQFTLPDLLHTDQILDANIDALRIAKQAGASLHEDLDFEDWGAVFIGAVLGLMFTDEELLDTALAAIGEDIDRAKELENAISWPVTHAANQRIAQWRYHENPAIRRAFFGALYANADPKTLHSEPQLLRTEQHPIVLTRLLDIAGNQRNKAWKSDIVRLYNAELLEVRFYAIRAGILLGDAKAFSHLNNIINEEGSYRADALELWLQANKPGETTIAEILETELSTHLQCQCVAWAGYPEFVPFLIRTMEEPLYARTAGYAFSLLSGVDIMDEDLDWELTETEQKEDLYRPANESDWLCPNPDKIQTWWKQHTSKFAPKTRYMAGYPITKSNLDKILINGTQPQRQAAALERSFLTQGIPVFDVKAYAPLQQQRLMSLNKPA</sequence>